<keyword evidence="1" id="KW-0862">Zinc</keyword>
<dbReference type="SMART" id="SM00343">
    <property type="entry name" value="ZnF_C2HC"/>
    <property type="match status" value="1"/>
</dbReference>
<keyword evidence="1" id="KW-0479">Metal-binding</keyword>
<dbReference type="InterPro" id="IPR001878">
    <property type="entry name" value="Znf_CCHC"/>
</dbReference>
<evidence type="ECO:0000313" key="3">
    <source>
        <dbReference type="EMBL" id="OJJ98542.1"/>
    </source>
</evidence>
<accession>A0A1L9WQT7</accession>
<keyword evidence="1" id="KW-0863">Zinc-finger</keyword>
<dbReference type="InterPro" id="IPR036875">
    <property type="entry name" value="Znf_CCHC_sf"/>
</dbReference>
<sequence>MDFLSTLILIPKSILVSSFGRCEAVHEQKGREKLCLISKVSGDDDDRLQPVISMALVLRASTRTPLGSALCKLSAAARRMGAFLPHISESKKRRQNAFTRKRGPNVSIVDTKLRRGPWQHNLKRVMKKVRCYYCNEMGHIKANCHSYHRDLFALDRGRSIAQELRARNRRWREQQQQQQQQDIAAPCRGYERYVA</sequence>
<dbReference type="VEuPathDB" id="FungiDB:ASPACDRAFT_62042"/>
<dbReference type="GeneID" id="30977562"/>
<dbReference type="GO" id="GO:0003676">
    <property type="term" value="F:nucleic acid binding"/>
    <property type="evidence" value="ECO:0007669"/>
    <property type="project" value="InterPro"/>
</dbReference>
<evidence type="ECO:0000256" key="1">
    <source>
        <dbReference type="PROSITE-ProRule" id="PRU00047"/>
    </source>
</evidence>
<dbReference type="PROSITE" id="PS50158">
    <property type="entry name" value="ZF_CCHC"/>
    <property type="match status" value="1"/>
</dbReference>
<evidence type="ECO:0000259" key="2">
    <source>
        <dbReference type="PROSITE" id="PS50158"/>
    </source>
</evidence>
<keyword evidence="4" id="KW-1185">Reference proteome</keyword>
<name>A0A1L9WQT7_ASPA1</name>
<dbReference type="Gene3D" id="4.10.60.10">
    <property type="entry name" value="Zinc finger, CCHC-type"/>
    <property type="match status" value="1"/>
</dbReference>
<dbReference type="GO" id="GO:0008270">
    <property type="term" value="F:zinc ion binding"/>
    <property type="evidence" value="ECO:0007669"/>
    <property type="project" value="UniProtKB-KW"/>
</dbReference>
<dbReference type="SUPFAM" id="SSF57756">
    <property type="entry name" value="Retrovirus zinc finger-like domains"/>
    <property type="match status" value="1"/>
</dbReference>
<gene>
    <name evidence="3" type="ORF">ASPACDRAFT_62042</name>
</gene>
<feature type="domain" description="CCHC-type" evidence="2">
    <location>
        <begin position="130"/>
        <end position="144"/>
    </location>
</feature>
<evidence type="ECO:0000313" key="4">
    <source>
        <dbReference type="Proteomes" id="UP000184546"/>
    </source>
</evidence>
<organism evidence="3 4">
    <name type="scientific">Aspergillus aculeatus (strain ATCC 16872 / CBS 172.66 / WB 5094)</name>
    <dbReference type="NCBI Taxonomy" id="690307"/>
    <lineage>
        <taxon>Eukaryota</taxon>
        <taxon>Fungi</taxon>
        <taxon>Dikarya</taxon>
        <taxon>Ascomycota</taxon>
        <taxon>Pezizomycotina</taxon>
        <taxon>Eurotiomycetes</taxon>
        <taxon>Eurotiomycetidae</taxon>
        <taxon>Eurotiales</taxon>
        <taxon>Aspergillaceae</taxon>
        <taxon>Aspergillus</taxon>
        <taxon>Aspergillus subgen. Circumdati</taxon>
    </lineage>
</organism>
<proteinExistence type="predicted"/>
<dbReference type="Pfam" id="PF00098">
    <property type="entry name" value="zf-CCHC"/>
    <property type="match status" value="1"/>
</dbReference>
<dbReference type="Proteomes" id="UP000184546">
    <property type="component" value="Unassembled WGS sequence"/>
</dbReference>
<dbReference type="AlphaFoldDB" id="A0A1L9WQT7"/>
<reference evidence="4" key="1">
    <citation type="journal article" date="2017" name="Genome Biol.">
        <title>Comparative genomics reveals high biological diversity and specific adaptations in the industrially and medically important fungal genus Aspergillus.</title>
        <authorList>
            <person name="de Vries R.P."/>
            <person name="Riley R."/>
            <person name="Wiebenga A."/>
            <person name="Aguilar-Osorio G."/>
            <person name="Amillis S."/>
            <person name="Uchima C.A."/>
            <person name="Anderluh G."/>
            <person name="Asadollahi M."/>
            <person name="Askin M."/>
            <person name="Barry K."/>
            <person name="Battaglia E."/>
            <person name="Bayram O."/>
            <person name="Benocci T."/>
            <person name="Braus-Stromeyer S.A."/>
            <person name="Caldana C."/>
            <person name="Canovas D."/>
            <person name="Cerqueira G.C."/>
            <person name="Chen F."/>
            <person name="Chen W."/>
            <person name="Choi C."/>
            <person name="Clum A."/>
            <person name="Dos Santos R.A."/>
            <person name="Damasio A.R."/>
            <person name="Diallinas G."/>
            <person name="Emri T."/>
            <person name="Fekete E."/>
            <person name="Flipphi M."/>
            <person name="Freyberg S."/>
            <person name="Gallo A."/>
            <person name="Gournas C."/>
            <person name="Habgood R."/>
            <person name="Hainaut M."/>
            <person name="Harispe M.L."/>
            <person name="Henrissat B."/>
            <person name="Hilden K.S."/>
            <person name="Hope R."/>
            <person name="Hossain A."/>
            <person name="Karabika E."/>
            <person name="Karaffa L."/>
            <person name="Karanyi Z."/>
            <person name="Krasevec N."/>
            <person name="Kuo A."/>
            <person name="Kusch H."/>
            <person name="LaButti K."/>
            <person name="Lagendijk E.L."/>
            <person name="Lapidus A."/>
            <person name="Levasseur A."/>
            <person name="Lindquist E."/>
            <person name="Lipzen A."/>
            <person name="Logrieco A.F."/>
            <person name="MacCabe A."/>
            <person name="Maekelae M.R."/>
            <person name="Malavazi I."/>
            <person name="Melin P."/>
            <person name="Meyer V."/>
            <person name="Mielnichuk N."/>
            <person name="Miskei M."/>
            <person name="Molnar A.P."/>
            <person name="Mule G."/>
            <person name="Ngan C.Y."/>
            <person name="Orejas M."/>
            <person name="Orosz E."/>
            <person name="Ouedraogo J.P."/>
            <person name="Overkamp K.M."/>
            <person name="Park H.-S."/>
            <person name="Perrone G."/>
            <person name="Piumi F."/>
            <person name="Punt P.J."/>
            <person name="Ram A.F."/>
            <person name="Ramon A."/>
            <person name="Rauscher S."/>
            <person name="Record E."/>
            <person name="Riano-Pachon D.M."/>
            <person name="Robert V."/>
            <person name="Roehrig J."/>
            <person name="Ruller R."/>
            <person name="Salamov A."/>
            <person name="Salih N.S."/>
            <person name="Samson R.A."/>
            <person name="Sandor E."/>
            <person name="Sanguinetti M."/>
            <person name="Schuetze T."/>
            <person name="Sepcic K."/>
            <person name="Shelest E."/>
            <person name="Sherlock G."/>
            <person name="Sophianopoulou V."/>
            <person name="Squina F.M."/>
            <person name="Sun H."/>
            <person name="Susca A."/>
            <person name="Todd R.B."/>
            <person name="Tsang A."/>
            <person name="Unkles S.E."/>
            <person name="van de Wiele N."/>
            <person name="van Rossen-Uffink D."/>
            <person name="Oliveira J.V."/>
            <person name="Vesth T.C."/>
            <person name="Visser J."/>
            <person name="Yu J.-H."/>
            <person name="Zhou M."/>
            <person name="Andersen M.R."/>
            <person name="Archer D.B."/>
            <person name="Baker S.E."/>
            <person name="Benoit I."/>
            <person name="Brakhage A.A."/>
            <person name="Braus G.H."/>
            <person name="Fischer R."/>
            <person name="Frisvad J.C."/>
            <person name="Goldman G.H."/>
            <person name="Houbraken J."/>
            <person name="Oakley B."/>
            <person name="Pocsi I."/>
            <person name="Scazzocchio C."/>
            <person name="Seiboth B."/>
            <person name="vanKuyk P.A."/>
            <person name="Wortman J."/>
            <person name="Dyer P.S."/>
            <person name="Grigoriev I.V."/>
        </authorList>
    </citation>
    <scope>NUCLEOTIDE SEQUENCE [LARGE SCALE GENOMIC DNA]</scope>
    <source>
        <strain evidence="4">ATCC 16872 / CBS 172.66 / WB 5094</strain>
    </source>
</reference>
<protein>
    <recommendedName>
        <fullName evidence="2">CCHC-type domain-containing protein</fullName>
    </recommendedName>
</protein>
<dbReference type="RefSeq" id="XP_020054882.1">
    <property type="nucleotide sequence ID" value="XM_020203748.1"/>
</dbReference>
<dbReference type="EMBL" id="KV878980">
    <property type="protein sequence ID" value="OJJ98542.1"/>
    <property type="molecule type" value="Genomic_DNA"/>
</dbReference>